<sequence>MLYKILCLLFILCLVKSSIAPLYVTRQDATQLQNGDVFITGGASYEEPDYNLYPYFLLLQFICLLLTPGKWYLLWIHLVLNIEVFYYHQQLYYHPSEMYNLMNNTWTEIADMLVPRAYHSATMLPSGKILVVGGYDGDQPQSTCEIYDPSSNITGDLDSLDSSATLSCEIYDSISNKWCNCTDISVARASHTTTLLPSQKVLITGGVNDPFAVLYNSSSNKWNSAGEYPDVYFQYTATLLSSGSVLLLGGSNSRDVTSTSMLYDTHSDTWNINLTTIPPLTLHTTTLLFNEQILISGGQENGRIVALCRIYDLICNNITNVTKMASVRYQHSAILLP</sequence>
<dbReference type="PANTHER" id="PTHR45632:SF17">
    <property type="entry name" value="KELCH-LIKE PROTEIN 31"/>
    <property type="match status" value="1"/>
</dbReference>
<feature type="signal peptide" evidence="3">
    <location>
        <begin position="1"/>
        <end position="17"/>
    </location>
</feature>
<dbReference type="PANTHER" id="PTHR45632">
    <property type="entry name" value="LD33804P"/>
    <property type="match status" value="1"/>
</dbReference>
<dbReference type="EMBL" id="CAJNOJ010001087">
    <property type="protein sequence ID" value="CAF1541923.1"/>
    <property type="molecule type" value="Genomic_DNA"/>
</dbReference>
<feature type="transmembrane region" description="Helical" evidence="2">
    <location>
        <begin position="52"/>
        <end position="73"/>
    </location>
</feature>
<name>A0A815WH65_ADIRI</name>
<dbReference type="InterPro" id="IPR015915">
    <property type="entry name" value="Kelch-typ_b-propeller"/>
</dbReference>
<evidence type="ECO:0000256" key="2">
    <source>
        <dbReference type="SAM" id="Phobius"/>
    </source>
</evidence>
<organism evidence="4 5">
    <name type="scientific">Adineta ricciae</name>
    <name type="common">Rotifer</name>
    <dbReference type="NCBI Taxonomy" id="249248"/>
    <lineage>
        <taxon>Eukaryota</taxon>
        <taxon>Metazoa</taxon>
        <taxon>Spiralia</taxon>
        <taxon>Gnathifera</taxon>
        <taxon>Rotifera</taxon>
        <taxon>Eurotatoria</taxon>
        <taxon>Bdelloidea</taxon>
        <taxon>Adinetida</taxon>
        <taxon>Adinetidae</taxon>
        <taxon>Adineta</taxon>
    </lineage>
</organism>
<gene>
    <name evidence="4" type="ORF">EDS130_LOCUS45383</name>
</gene>
<dbReference type="InterPro" id="IPR011043">
    <property type="entry name" value="Gal_Oxase/kelch_b-propeller"/>
</dbReference>
<evidence type="ECO:0000256" key="1">
    <source>
        <dbReference type="ARBA" id="ARBA00022441"/>
    </source>
</evidence>
<keyword evidence="2" id="KW-0472">Membrane</keyword>
<evidence type="ECO:0000256" key="3">
    <source>
        <dbReference type="SAM" id="SignalP"/>
    </source>
</evidence>
<comment type="caution">
    <text evidence="4">The sequence shown here is derived from an EMBL/GenBank/DDBJ whole genome shotgun (WGS) entry which is preliminary data.</text>
</comment>
<protein>
    <submittedName>
        <fullName evidence="4">Uncharacterized protein</fullName>
    </submittedName>
</protein>
<dbReference type="InterPro" id="IPR006652">
    <property type="entry name" value="Kelch_1"/>
</dbReference>
<feature type="chain" id="PRO_5032657482" evidence="3">
    <location>
        <begin position="18"/>
        <end position="337"/>
    </location>
</feature>
<dbReference type="Gene3D" id="2.130.10.80">
    <property type="entry name" value="Galactose oxidase/kelch, beta-propeller"/>
    <property type="match status" value="1"/>
</dbReference>
<keyword evidence="1" id="KW-0880">Kelch repeat</keyword>
<evidence type="ECO:0000313" key="5">
    <source>
        <dbReference type="Proteomes" id="UP000663852"/>
    </source>
</evidence>
<keyword evidence="2" id="KW-0812">Transmembrane</keyword>
<dbReference type="AlphaFoldDB" id="A0A815WH65"/>
<dbReference type="Gene3D" id="2.120.10.80">
    <property type="entry name" value="Kelch-type beta propeller"/>
    <property type="match status" value="1"/>
</dbReference>
<proteinExistence type="predicted"/>
<evidence type="ECO:0000313" key="4">
    <source>
        <dbReference type="EMBL" id="CAF1541923.1"/>
    </source>
</evidence>
<keyword evidence="3" id="KW-0732">Signal</keyword>
<dbReference type="Pfam" id="PF01344">
    <property type="entry name" value="Kelch_1"/>
    <property type="match status" value="1"/>
</dbReference>
<keyword evidence="2" id="KW-1133">Transmembrane helix</keyword>
<dbReference type="SMART" id="SM00612">
    <property type="entry name" value="Kelch"/>
    <property type="match status" value="3"/>
</dbReference>
<dbReference type="Proteomes" id="UP000663852">
    <property type="component" value="Unassembled WGS sequence"/>
</dbReference>
<dbReference type="SUPFAM" id="SSF50965">
    <property type="entry name" value="Galactose oxidase, central domain"/>
    <property type="match status" value="1"/>
</dbReference>
<reference evidence="4" key="1">
    <citation type="submission" date="2021-02" db="EMBL/GenBank/DDBJ databases">
        <authorList>
            <person name="Nowell W R."/>
        </authorList>
    </citation>
    <scope>NUCLEOTIDE SEQUENCE</scope>
</reference>
<accession>A0A815WH65</accession>
<dbReference type="InterPro" id="IPR037293">
    <property type="entry name" value="Gal_Oxidase_central_sf"/>
</dbReference>